<proteinExistence type="predicted"/>
<dbReference type="CDD" id="cd00093">
    <property type="entry name" value="HTH_XRE"/>
    <property type="match status" value="1"/>
</dbReference>
<dbReference type="SUPFAM" id="SSF47413">
    <property type="entry name" value="lambda repressor-like DNA-binding domains"/>
    <property type="match status" value="1"/>
</dbReference>
<dbReference type="STRING" id="550447.SAMN05428946_1752"/>
<feature type="domain" description="HTH cro/C1-type" evidence="1">
    <location>
        <begin position="12"/>
        <end position="66"/>
    </location>
</feature>
<evidence type="ECO:0000313" key="2">
    <source>
        <dbReference type="EMBL" id="SIT84717.1"/>
    </source>
</evidence>
<gene>
    <name evidence="2" type="ORF">SAMN05428946_1752</name>
</gene>
<dbReference type="Gene3D" id="1.10.260.40">
    <property type="entry name" value="lambda repressor-like DNA-binding domains"/>
    <property type="match status" value="1"/>
</dbReference>
<keyword evidence="3" id="KW-1185">Reference proteome</keyword>
<evidence type="ECO:0000313" key="3">
    <source>
        <dbReference type="Proteomes" id="UP000187550"/>
    </source>
</evidence>
<dbReference type="AlphaFoldDB" id="A0A1U7PN47"/>
<name>A0A1U7PN47_9BACI</name>
<sequence length="146" mass="16322">MEWDQEAFGFRLRSLREQLGLSMLAFGREIGTSASRIKHWEEGKSAPTAGWIVKISDRFGVSANRLLMGEEDGMDAGEPDLPTADEEGEDALAVLMKMMESLPDREYAGGHGEERLILEIQSRLPALSMRDLNEILVLTTLKSRLE</sequence>
<dbReference type="RefSeq" id="WP_076758116.1">
    <property type="nucleotide sequence ID" value="NZ_FTPL01000002.1"/>
</dbReference>
<dbReference type="Pfam" id="PF12844">
    <property type="entry name" value="HTH_19"/>
    <property type="match status" value="1"/>
</dbReference>
<evidence type="ECO:0000259" key="1">
    <source>
        <dbReference type="PROSITE" id="PS50943"/>
    </source>
</evidence>
<dbReference type="PROSITE" id="PS50943">
    <property type="entry name" value="HTH_CROC1"/>
    <property type="match status" value="1"/>
</dbReference>
<dbReference type="Proteomes" id="UP000187550">
    <property type="component" value="Unassembled WGS sequence"/>
</dbReference>
<dbReference type="InterPro" id="IPR001387">
    <property type="entry name" value="Cro/C1-type_HTH"/>
</dbReference>
<organism evidence="2 3">
    <name type="scientific">Edaphobacillus lindanitolerans</name>
    <dbReference type="NCBI Taxonomy" id="550447"/>
    <lineage>
        <taxon>Bacteria</taxon>
        <taxon>Bacillati</taxon>
        <taxon>Bacillota</taxon>
        <taxon>Bacilli</taxon>
        <taxon>Bacillales</taxon>
        <taxon>Bacillaceae</taxon>
        <taxon>Edaphobacillus</taxon>
    </lineage>
</organism>
<dbReference type="OrthoDB" id="72638at2"/>
<protein>
    <submittedName>
        <fullName evidence="2">Helix-turn-helix domain-containing protein</fullName>
    </submittedName>
</protein>
<dbReference type="SMART" id="SM00530">
    <property type="entry name" value="HTH_XRE"/>
    <property type="match status" value="1"/>
</dbReference>
<dbReference type="InterPro" id="IPR010982">
    <property type="entry name" value="Lambda_DNA-bd_dom_sf"/>
</dbReference>
<dbReference type="EMBL" id="FTPL01000002">
    <property type="protein sequence ID" value="SIT84717.1"/>
    <property type="molecule type" value="Genomic_DNA"/>
</dbReference>
<reference evidence="3" key="1">
    <citation type="submission" date="2017-01" db="EMBL/GenBank/DDBJ databases">
        <authorList>
            <person name="Varghese N."/>
            <person name="Submissions S."/>
        </authorList>
    </citation>
    <scope>NUCLEOTIDE SEQUENCE [LARGE SCALE GENOMIC DNA]</scope>
    <source>
        <strain evidence="3">MNA4</strain>
    </source>
</reference>
<accession>A0A1U7PN47</accession>
<dbReference type="GO" id="GO:0003677">
    <property type="term" value="F:DNA binding"/>
    <property type="evidence" value="ECO:0007669"/>
    <property type="project" value="InterPro"/>
</dbReference>